<dbReference type="RefSeq" id="WP_089082532.1">
    <property type="nucleotide sequence ID" value="NZ_AP018823.1"/>
</dbReference>
<dbReference type="KEGG" id="amah:DLM_3808"/>
<organism evidence="2 3">
    <name type="scientific">Aquitalea magnusonii</name>
    <dbReference type="NCBI Taxonomy" id="332411"/>
    <lineage>
        <taxon>Bacteria</taxon>
        <taxon>Pseudomonadati</taxon>
        <taxon>Pseudomonadota</taxon>
        <taxon>Betaproteobacteria</taxon>
        <taxon>Neisseriales</taxon>
        <taxon>Chromobacteriaceae</taxon>
        <taxon>Aquitalea</taxon>
    </lineage>
</organism>
<dbReference type="Pfam" id="PF13508">
    <property type="entry name" value="Acetyltransf_7"/>
    <property type="match status" value="1"/>
</dbReference>
<dbReference type="AlphaFoldDB" id="A0A3G9GP06"/>
<evidence type="ECO:0000313" key="3">
    <source>
        <dbReference type="Proteomes" id="UP000198290"/>
    </source>
</evidence>
<reference evidence="2 3" key="2">
    <citation type="journal article" date="2017" name="Genome Announc.">
        <title>Draft genome sequence of Aquitalea magnusonii strain H3, a plant growth-promoting bacterium of duckweed Lemna minor.</title>
        <authorList>
            <person name="Ishizawa H."/>
            <person name="Kuroda M."/>
            <person name="Ike M."/>
        </authorList>
    </citation>
    <scope>NUCLEOTIDE SEQUENCE [LARGE SCALE GENOMIC DNA]</scope>
    <source>
        <strain evidence="2 3">H3</strain>
    </source>
</reference>
<dbReference type="GO" id="GO:0016747">
    <property type="term" value="F:acyltransferase activity, transferring groups other than amino-acyl groups"/>
    <property type="evidence" value="ECO:0007669"/>
    <property type="project" value="InterPro"/>
</dbReference>
<dbReference type="EMBL" id="AP018823">
    <property type="protein sequence ID" value="BBF87392.1"/>
    <property type="molecule type" value="Genomic_DNA"/>
</dbReference>
<dbReference type="CDD" id="cd04301">
    <property type="entry name" value="NAT_SF"/>
    <property type="match status" value="1"/>
</dbReference>
<dbReference type="PANTHER" id="PTHR43233">
    <property type="entry name" value="FAMILY N-ACETYLTRANSFERASE, PUTATIVE (AFU_ORTHOLOGUE AFUA_6G03350)-RELATED"/>
    <property type="match status" value="1"/>
</dbReference>
<feature type="domain" description="N-acetyltransferase" evidence="1">
    <location>
        <begin position="5"/>
        <end position="135"/>
    </location>
</feature>
<dbReference type="InterPro" id="IPR053144">
    <property type="entry name" value="Acetyltransferase_Butenolide"/>
</dbReference>
<evidence type="ECO:0000259" key="1">
    <source>
        <dbReference type="PROSITE" id="PS51186"/>
    </source>
</evidence>
<name>A0A3G9GP06_9NEIS</name>
<gene>
    <name evidence="2" type="ORF">DLM_3808</name>
</gene>
<reference evidence="3" key="1">
    <citation type="journal article" date="2017" name="Biotechnol. Biofuels">
        <title>Evaluation of environmental bacterial communities as a factor affecting the growth of duckweed Lemna minor.</title>
        <authorList>
            <person name="Ishizawa H."/>
            <person name="Kuroda M."/>
            <person name="Morikawa M."/>
            <person name="Ike M."/>
        </authorList>
    </citation>
    <scope>NUCLEOTIDE SEQUENCE [LARGE SCALE GENOMIC DNA]</scope>
    <source>
        <strain evidence="3">H3</strain>
    </source>
</reference>
<keyword evidence="2" id="KW-0808">Transferase</keyword>
<keyword evidence="3" id="KW-1185">Reference proteome</keyword>
<dbReference type="Gene3D" id="3.40.630.30">
    <property type="match status" value="1"/>
</dbReference>
<dbReference type="OrthoDB" id="3216107at2"/>
<dbReference type="InterPro" id="IPR016181">
    <property type="entry name" value="Acyl_CoA_acyltransferase"/>
</dbReference>
<dbReference type="PANTHER" id="PTHR43233:SF1">
    <property type="entry name" value="FAMILY N-ACETYLTRANSFERASE, PUTATIVE (AFU_ORTHOLOGUE AFUA_6G03350)-RELATED"/>
    <property type="match status" value="1"/>
</dbReference>
<reference evidence="3" key="3">
    <citation type="journal article" date="2017" name="Plant Physiol. Biochem.">
        <title>Differential oxidative and antioxidative response of duckweed Lemna minor toward plant growth promoting/inhibiting bacteria.</title>
        <authorList>
            <person name="Ishizawa H."/>
            <person name="Kuroda M."/>
            <person name="Morikawa M."/>
            <person name="Ike M."/>
        </authorList>
    </citation>
    <scope>NUCLEOTIDE SEQUENCE [LARGE SCALE GENOMIC DNA]</scope>
    <source>
        <strain evidence="3">H3</strain>
    </source>
</reference>
<proteinExistence type="predicted"/>
<protein>
    <submittedName>
        <fullName evidence="2">Histone acetyltransferase HPA2 and related acetyltransferase</fullName>
    </submittedName>
</protein>
<dbReference type="SUPFAM" id="SSF55729">
    <property type="entry name" value="Acyl-CoA N-acyltransferases (Nat)"/>
    <property type="match status" value="1"/>
</dbReference>
<sequence>MQLDISHDPARLDRAMILHFLSTQAHWAGGMDAALLEKAIRHSLIIAAYHQDRQIGFARVITDYASFAYLSDVFVLPDWRGHGVGQAMIRAAITHPELQQLRRFLLVSRDARSFYRRLGFAPLQHGERYMELRRAAQAAAGWRWPFGRRSRPATAQAA</sequence>
<accession>A0A3G9GP06</accession>
<evidence type="ECO:0000313" key="2">
    <source>
        <dbReference type="EMBL" id="BBF87392.1"/>
    </source>
</evidence>
<dbReference type="InterPro" id="IPR000182">
    <property type="entry name" value="GNAT_dom"/>
</dbReference>
<dbReference type="PROSITE" id="PS51186">
    <property type="entry name" value="GNAT"/>
    <property type="match status" value="1"/>
</dbReference>
<dbReference type="STRING" id="332411.VI06_05950"/>
<dbReference type="Proteomes" id="UP000198290">
    <property type="component" value="Chromosome"/>
</dbReference>